<evidence type="ECO:0000256" key="6">
    <source>
        <dbReference type="SAM" id="Phobius"/>
    </source>
</evidence>
<keyword evidence="3 6" id="KW-0812">Transmembrane</keyword>
<feature type="transmembrane region" description="Helical" evidence="6">
    <location>
        <begin position="60"/>
        <end position="79"/>
    </location>
</feature>
<feature type="transmembrane region" description="Helical" evidence="6">
    <location>
        <begin position="85"/>
        <end position="106"/>
    </location>
</feature>
<evidence type="ECO:0000256" key="4">
    <source>
        <dbReference type="ARBA" id="ARBA00022989"/>
    </source>
</evidence>
<feature type="transmembrane region" description="Helical" evidence="6">
    <location>
        <begin position="189"/>
        <end position="206"/>
    </location>
</feature>
<evidence type="ECO:0000313" key="7">
    <source>
        <dbReference type="EMBL" id="MBD7955055.1"/>
    </source>
</evidence>
<dbReference type="AlphaFoldDB" id="A0A8X8G1V3"/>
<gene>
    <name evidence="7" type="ORF">H9654_12680</name>
</gene>
<evidence type="ECO:0000256" key="3">
    <source>
        <dbReference type="ARBA" id="ARBA00022692"/>
    </source>
</evidence>
<evidence type="ECO:0000256" key="5">
    <source>
        <dbReference type="ARBA" id="ARBA00023136"/>
    </source>
</evidence>
<dbReference type="EMBL" id="JACSQS010000013">
    <property type="protein sequence ID" value="MBD7955055.1"/>
    <property type="molecule type" value="Genomic_DNA"/>
</dbReference>
<feature type="transmembrane region" description="Helical" evidence="6">
    <location>
        <begin position="334"/>
        <end position="356"/>
    </location>
</feature>
<dbReference type="Proteomes" id="UP000636938">
    <property type="component" value="Unassembled WGS sequence"/>
</dbReference>
<dbReference type="InterPro" id="IPR002797">
    <property type="entry name" value="Polysacc_synth"/>
</dbReference>
<keyword evidence="5 6" id="KW-0472">Membrane</keyword>
<keyword evidence="8" id="KW-1185">Reference proteome</keyword>
<comment type="caution">
    <text evidence="7">The sequence shown here is derived from an EMBL/GenBank/DDBJ whole genome shotgun (WGS) entry which is preliminary data.</text>
</comment>
<feature type="transmembrane region" description="Helical" evidence="6">
    <location>
        <begin position="20"/>
        <end position="39"/>
    </location>
</feature>
<keyword evidence="4 6" id="KW-1133">Transmembrane helix</keyword>
<proteinExistence type="predicted"/>
<name>A0A8X8G1V3_9GAMM</name>
<protein>
    <submittedName>
        <fullName evidence="7">Oligosaccharide flippase family protein</fullName>
    </submittedName>
</protein>
<comment type="subcellular location">
    <subcellularLocation>
        <location evidence="1">Cell membrane</location>
        <topology evidence="1">Multi-pass membrane protein</topology>
    </subcellularLocation>
</comment>
<organism evidence="7 8">
    <name type="scientific">Stenotrophomonas lacuserhaii</name>
    <dbReference type="NCBI Taxonomy" id="2760084"/>
    <lineage>
        <taxon>Bacteria</taxon>
        <taxon>Pseudomonadati</taxon>
        <taxon>Pseudomonadota</taxon>
        <taxon>Gammaproteobacteria</taxon>
        <taxon>Lysobacterales</taxon>
        <taxon>Lysobacteraceae</taxon>
        <taxon>Stenotrophomonas</taxon>
    </lineage>
</organism>
<dbReference type="GO" id="GO:0005886">
    <property type="term" value="C:plasma membrane"/>
    <property type="evidence" value="ECO:0007669"/>
    <property type="project" value="UniProtKB-SubCell"/>
</dbReference>
<dbReference type="Pfam" id="PF01943">
    <property type="entry name" value="Polysacc_synt"/>
    <property type="match status" value="1"/>
</dbReference>
<feature type="transmembrane region" description="Helical" evidence="6">
    <location>
        <begin position="151"/>
        <end position="169"/>
    </location>
</feature>
<accession>A0A8X8G1V3</accession>
<evidence type="ECO:0000256" key="1">
    <source>
        <dbReference type="ARBA" id="ARBA00004651"/>
    </source>
</evidence>
<evidence type="ECO:0000256" key="2">
    <source>
        <dbReference type="ARBA" id="ARBA00022475"/>
    </source>
</evidence>
<reference evidence="7 8" key="1">
    <citation type="submission" date="2020-08" db="EMBL/GenBank/DDBJ databases">
        <title>A Genomic Blueprint of the Chicken Gut Microbiome.</title>
        <authorList>
            <person name="Gilroy R."/>
            <person name="Ravi A."/>
            <person name="Getino M."/>
            <person name="Pursley I."/>
            <person name="Horton D.L."/>
            <person name="Alikhan N.-F."/>
            <person name="Baker D."/>
            <person name="Gharbi K."/>
            <person name="Hall N."/>
            <person name="Watson M."/>
            <person name="Adriaenssens E.M."/>
            <person name="Foster-Nyarko E."/>
            <person name="Jarju S."/>
            <person name="Secka A."/>
            <person name="Antonio M."/>
            <person name="Oren A."/>
            <person name="Chaudhuri R."/>
            <person name="La Ragione R.M."/>
            <person name="Hildebrand F."/>
            <person name="Pallen M.J."/>
        </authorList>
    </citation>
    <scope>NUCLEOTIDE SEQUENCE [LARGE SCALE GENOMIC DNA]</scope>
    <source>
        <strain evidence="7 8">Sa5BUN4</strain>
    </source>
</reference>
<feature type="transmembrane region" description="Helical" evidence="6">
    <location>
        <begin position="362"/>
        <end position="380"/>
    </location>
</feature>
<dbReference type="InterPro" id="IPR050833">
    <property type="entry name" value="Poly_Biosynth_Transport"/>
</dbReference>
<evidence type="ECO:0000313" key="8">
    <source>
        <dbReference type="Proteomes" id="UP000636938"/>
    </source>
</evidence>
<sequence length="415" mass="44828">MNLLVFLIVARQLSLAEMAIYGFVFSTTLIFSTMLDLGIRNSLAVFVGQEPDRAASYTRASFLVWCVLAAVGVPISYITLHLSSLSIDIAALAPPFSLLLAAMLYLRMMQGTLLGEGDIRLFNTSELISRFVLLPCTVLLLAIPGSFTLMSAMWVLALSQLVAALYLFARQYRFIFRPSANTLALTRRLIARGFVFMLAVLLMNAAKRVSFLVVSHVEPEAAAGLFFSLQRLTEIITEVGMAIAVVAFSYSVRARSVNDAVEGSAAMSRVAMVLFTLISVAMVASSSISVPLLLGGRFAVDGWLFPLLVGTTLIGAPWTILFPSLSVVLSPARVLLLMLPGVSLNILTALPLTRAYGLEGAALSMLLSNLVLTGSFLVLYKVKFGIPMNRFLVIGRSDLSGLGTLVGKITSRIKR</sequence>
<feature type="transmembrane region" description="Helical" evidence="6">
    <location>
        <begin position="273"/>
        <end position="296"/>
    </location>
</feature>
<feature type="transmembrane region" description="Helical" evidence="6">
    <location>
        <begin position="302"/>
        <end position="322"/>
    </location>
</feature>
<feature type="transmembrane region" description="Helical" evidence="6">
    <location>
        <begin position="235"/>
        <end position="252"/>
    </location>
</feature>
<feature type="transmembrane region" description="Helical" evidence="6">
    <location>
        <begin position="127"/>
        <end position="145"/>
    </location>
</feature>
<dbReference type="PANTHER" id="PTHR30250">
    <property type="entry name" value="PST FAMILY PREDICTED COLANIC ACID TRANSPORTER"/>
    <property type="match status" value="1"/>
</dbReference>
<dbReference type="PANTHER" id="PTHR30250:SF11">
    <property type="entry name" value="O-ANTIGEN TRANSPORTER-RELATED"/>
    <property type="match status" value="1"/>
</dbReference>
<keyword evidence="2" id="KW-1003">Cell membrane</keyword>